<evidence type="ECO:0000256" key="1">
    <source>
        <dbReference type="ARBA" id="ARBA00004141"/>
    </source>
</evidence>
<evidence type="ECO:0000313" key="11">
    <source>
        <dbReference type="Proteomes" id="UP000516160"/>
    </source>
</evidence>
<organism evidence="10 11">
    <name type="scientific">Alkalicella caledoniensis</name>
    <dbReference type="NCBI Taxonomy" id="2731377"/>
    <lineage>
        <taxon>Bacteria</taxon>
        <taxon>Bacillati</taxon>
        <taxon>Bacillota</taxon>
        <taxon>Clostridia</taxon>
        <taxon>Eubacteriales</taxon>
        <taxon>Proteinivoracaceae</taxon>
        <taxon>Alkalicella</taxon>
    </lineage>
</organism>
<dbReference type="EMBL" id="CP058559">
    <property type="protein sequence ID" value="QNO15631.1"/>
    <property type="molecule type" value="Genomic_DNA"/>
</dbReference>
<feature type="transmembrane region" description="Helical" evidence="7">
    <location>
        <begin position="85"/>
        <end position="106"/>
    </location>
</feature>
<dbReference type="SUPFAM" id="SSF160240">
    <property type="entry name" value="Cation efflux protein cytoplasmic domain-like"/>
    <property type="match status" value="1"/>
</dbReference>
<dbReference type="InterPro" id="IPR050291">
    <property type="entry name" value="CDF_Transporter"/>
</dbReference>
<keyword evidence="5 7" id="KW-1133">Transmembrane helix</keyword>
<evidence type="ECO:0000313" key="10">
    <source>
        <dbReference type="EMBL" id="QNO15631.1"/>
    </source>
</evidence>
<evidence type="ECO:0000256" key="4">
    <source>
        <dbReference type="ARBA" id="ARBA00022692"/>
    </source>
</evidence>
<dbReference type="FunFam" id="1.20.1510.10:FF:000006">
    <property type="entry name" value="Divalent cation efflux transporter"/>
    <property type="match status" value="1"/>
</dbReference>
<keyword evidence="6 7" id="KW-0472">Membrane</keyword>
<keyword evidence="4 7" id="KW-0812">Transmembrane</keyword>
<dbReference type="InterPro" id="IPR036837">
    <property type="entry name" value="Cation_efflux_CTD_sf"/>
</dbReference>
<dbReference type="InterPro" id="IPR027470">
    <property type="entry name" value="Cation_efflux_CTD"/>
</dbReference>
<dbReference type="PANTHER" id="PTHR43840:SF15">
    <property type="entry name" value="MITOCHONDRIAL METAL TRANSPORTER 1-RELATED"/>
    <property type="match status" value="1"/>
</dbReference>
<evidence type="ECO:0000256" key="5">
    <source>
        <dbReference type="ARBA" id="ARBA00022989"/>
    </source>
</evidence>
<evidence type="ECO:0000256" key="3">
    <source>
        <dbReference type="ARBA" id="ARBA00022448"/>
    </source>
</evidence>
<accession>A0A7G9WAB9</accession>
<comment type="subcellular location">
    <subcellularLocation>
        <location evidence="1">Membrane</location>
        <topology evidence="1">Multi-pass membrane protein</topology>
    </subcellularLocation>
</comment>
<dbReference type="InterPro" id="IPR027469">
    <property type="entry name" value="Cation_efflux_TMD_sf"/>
</dbReference>
<evidence type="ECO:0000259" key="9">
    <source>
        <dbReference type="Pfam" id="PF16916"/>
    </source>
</evidence>
<dbReference type="KEGG" id="acae:HYG86_13025"/>
<dbReference type="NCBIfam" id="TIGR01297">
    <property type="entry name" value="CDF"/>
    <property type="match status" value="1"/>
</dbReference>
<proteinExistence type="inferred from homology"/>
<dbReference type="InterPro" id="IPR002524">
    <property type="entry name" value="Cation_efflux"/>
</dbReference>
<evidence type="ECO:0000256" key="6">
    <source>
        <dbReference type="ARBA" id="ARBA00023136"/>
    </source>
</evidence>
<gene>
    <name evidence="10" type="ORF">HYG86_13025</name>
</gene>
<dbReference type="AlphaFoldDB" id="A0A7G9WAB9"/>
<evidence type="ECO:0000259" key="8">
    <source>
        <dbReference type="Pfam" id="PF01545"/>
    </source>
</evidence>
<comment type="similarity">
    <text evidence="2">Belongs to the cation diffusion facilitator (CDF) transporter (TC 2.A.4) family.</text>
</comment>
<protein>
    <submittedName>
        <fullName evidence="10">Cation transporter</fullName>
    </submittedName>
</protein>
<feature type="transmembrane region" description="Helical" evidence="7">
    <location>
        <begin position="185"/>
        <end position="203"/>
    </location>
</feature>
<dbReference type="InterPro" id="IPR058533">
    <property type="entry name" value="Cation_efflux_TM"/>
</dbReference>
<reference evidence="10 11" key="1">
    <citation type="submission" date="2020-07" db="EMBL/GenBank/DDBJ databases">
        <title>Alkalicella. sp. LB2 genome.</title>
        <authorList>
            <person name="Postec A."/>
            <person name="Quemeneur M."/>
        </authorList>
    </citation>
    <scope>NUCLEOTIDE SEQUENCE [LARGE SCALE GENOMIC DNA]</scope>
    <source>
        <strain evidence="10 11">LB2</strain>
    </source>
</reference>
<dbReference type="SUPFAM" id="SSF161111">
    <property type="entry name" value="Cation efflux protein transmembrane domain-like"/>
    <property type="match status" value="1"/>
</dbReference>
<dbReference type="Pfam" id="PF16916">
    <property type="entry name" value="ZT_dimer"/>
    <property type="match status" value="1"/>
</dbReference>
<feature type="transmembrane region" description="Helical" evidence="7">
    <location>
        <begin position="121"/>
        <end position="141"/>
    </location>
</feature>
<name>A0A7G9WAB9_ALKCA</name>
<dbReference type="Proteomes" id="UP000516160">
    <property type="component" value="Chromosome"/>
</dbReference>
<feature type="domain" description="Cation efflux protein transmembrane" evidence="8">
    <location>
        <begin position="19"/>
        <end position="210"/>
    </location>
</feature>
<dbReference type="Pfam" id="PF01545">
    <property type="entry name" value="Cation_efflux"/>
    <property type="match status" value="1"/>
</dbReference>
<dbReference type="GO" id="GO:0016020">
    <property type="term" value="C:membrane"/>
    <property type="evidence" value="ECO:0007669"/>
    <property type="project" value="UniProtKB-SubCell"/>
</dbReference>
<dbReference type="GO" id="GO:0008324">
    <property type="term" value="F:monoatomic cation transmembrane transporter activity"/>
    <property type="evidence" value="ECO:0007669"/>
    <property type="project" value="InterPro"/>
</dbReference>
<dbReference type="Gene3D" id="1.20.1510.10">
    <property type="entry name" value="Cation efflux protein transmembrane domain"/>
    <property type="match status" value="1"/>
</dbReference>
<sequence>MNFMDDKQRAKEGVRVTVIGMVGNVFLTIVKGILGYLSGSSALVADAAHSLTDIVGSGVVLGGLKVASQPPDENHHYGHYKAESIVAKIVALILIFTGVGIGWSSFNTFFQGDLGAPEVSALWAVILSIVGKEAMYQYTAIVGRRIKSSAVLADAWHHRTDSLSSVAALIGIGGARLGFPRLDPLAGIVVGVMIVYSGVKIYLTAINELMDKAPDQEVVDKIKEVALNVEGCKELNDVKARWHGSKILVDLKLCVNPMATVLEGHSIAAEVKKQILQNNSEIGDVLIHVNPCHQEGSDRDEQRCEQCDRNKRNQNAQEIKLGE</sequence>
<keyword evidence="11" id="KW-1185">Reference proteome</keyword>
<dbReference type="Gene3D" id="3.30.70.1350">
    <property type="entry name" value="Cation efflux protein, cytoplasmic domain"/>
    <property type="match status" value="1"/>
</dbReference>
<evidence type="ECO:0000256" key="7">
    <source>
        <dbReference type="SAM" id="Phobius"/>
    </source>
</evidence>
<feature type="domain" description="Cation efflux protein cytoplasmic" evidence="9">
    <location>
        <begin position="214"/>
        <end position="292"/>
    </location>
</feature>
<feature type="transmembrane region" description="Helical" evidence="7">
    <location>
        <begin position="12"/>
        <end position="37"/>
    </location>
</feature>
<dbReference type="PANTHER" id="PTHR43840">
    <property type="entry name" value="MITOCHONDRIAL METAL TRANSPORTER 1-RELATED"/>
    <property type="match status" value="1"/>
</dbReference>
<evidence type="ECO:0000256" key="2">
    <source>
        <dbReference type="ARBA" id="ARBA00008114"/>
    </source>
</evidence>
<keyword evidence="3" id="KW-0813">Transport</keyword>